<reference evidence="7 8" key="1">
    <citation type="submission" date="2016-04" db="EMBL/GenBank/DDBJ databases">
        <title>Chloroflexus islandicus sp. nov., a thermophilic filamentous anoxygenic phototrophic bacterium from geyser Strokkur (Iceland).</title>
        <authorList>
            <person name="Gaisin V.A."/>
            <person name="Kalashnikov A.M."/>
            <person name="Sukhacheva M.V."/>
            <person name="Grouzdev D.S."/>
            <person name="Ivanov T.M."/>
            <person name="Kuznetsov B."/>
            <person name="Gorlenko V.M."/>
        </authorList>
    </citation>
    <scope>NUCLEOTIDE SEQUENCE [LARGE SCALE GENOMIC DNA]</scope>
    <source>
        <strain evidence="8">isl-2</strain>
    </source>
</reference>
<dbReference type="RefSeq" id="WP_066783603.1">
    <property type="nucleotide sequence ID" value="NZ_LWQS01000036.1"/>
</dbReference>
<evidence type="ECO:0000256" key="2">
    <source>
        <dbReference type="ARBA" id="ARBA00022692"/>
    </source>
</evidence>
<feature type="transmembrane region" description="Helical" evidence="5">
    <location>
        <begin position="143"/>
        <end position="164"/>
    </location>
</feature>
<comment type="caution">
    <text evidence="7">The sequence shown here is derived from an EMBL/GenBank/DDBJ whole genome shotgun (WGS) entry which is preliminary data.</text>
</comment>
<keyword evidence="4 5" id="KW-0472">Membrane</keyword>
<organism evidence="7 8">
    <name type="scientific">Chloroflexus islandicus</name>
    <dbReference type="NCBI Taxonomy" id="1707952"/>
    <lineage>
        <taxon>Bacteria</taxon>
        <taxon>Bacillati</taxon>
        <taxon>Chloroflexota</taxon>
        <taxon>Chloroflexia</taxon>
        <taxon>Chloroflexales</taxon>
        <taxon>Chloroflexineae</taxon>
        <taxon>Chloroflexaceae</taxon>
        <taxon>Chloroflexus</taxon>
    </lineage>
</organism>
<keyword evidence="8" id="KW-1185">Reference proteome</keyword>
<dbReference type="InterPro" id="IPR006977">
    <property type="entry name" value="Yip1_dom"/>
</dbReference>
<dbReference type="STRING" id="1707952.A6A03_09765"/>
<feature type="transmembrane region" description="Helical" evidence="5">
    <location>
        <begin position="29"/>
        <end position="51"/>
    </location>
</feature>
<comment type="subcellular location">
    <subcellularLocation>
        <location evidence="1">Membrane</location>
        <topology evidence="1">Multi-pass membrane protein</topology>
    </subcellularLocation>
</comment>
<evidence type="ECO:0000259" key="6">
    <source>
        <dbReference type="Pfam" id="PF04893"/>
    </source>
</evidence>
<feature type="transmembrane region" description="Helical" evidence="5">
    <location>
        <begin position="176"/>
        <end position="204"/>
    </location>
</feature>
<gene>
    <name evidence="7" type="ORF">A6A03_09765</name>
</gene>
<dbReference type="AlphaFoldDB" id="A0A178MFI7"/>
<evidence type="ECO:0000313" key="8">
    <source>
        <dbReference type="Proteomes" id="UP000078287"/>
    </source>
</evidence>
<name>A0A178MFI7_9CHLR</name>
<accession>A0A178MFI7</accession>
<evidence type="ECO:0000313" key="7">
    <source>
        <dbReference type="EMBL" id="OAN47531.1"/>
    </source>
</evidence>
<proteinExistence type="predicted"/>
<keyword evidence="3 5" id="KW-1133">Transmembrane helix</keyword>
<dbReference type="OrthoDB" id="157014at2"/>
<sequence>MIQEMINGSIAVLTKPSAQTFEQHERDNLVWALIYAVIASVINGILTAITWPLRVGQIRAQLEAQNVPPDLIETTLAQQGNIINLVLGGIFNTIIGSLIIWGIIYLLGRAFGGTGSFGELAWGISLFSSPLSVAQTIAGAIPFIGGVISLALSLYGVYLVYLAIQSGMNLPAQKALYVAIILAVIAIIFVCVTAGLIAAVSLALGGGFAP</sequence>
<dbReference type="Proteomes" id="UP000078287">
    <property type="component" value="Unassembled WGS sequence"/>
</dbReference>
<evidence type="ECO:0000256" key="5">
    <source>
        <dbReference type="SAM" id="Phobius"/>
    </source>
</evidence>
<feature type="domain" description="Yip1" evidence="6">
    <location>
        <begin position="11"/>
        <end position="191"/>
    </location>
</feature>
<evidence type="ECO:0000256" key="4">
    <source>
        <dbReference type="ARBA" id="ARBA00023136"/>
    </source>
</evidence>
<evidence type="ECO:0000256" key="3">
    <source>
        <dbReference type="ARBA" id="ARBA00022989"/>
    </source>
</evidence>
<dbReference type="EMBL" id="LWQS01000036">
    <property type="protein sequence ID" value="OAN47531.1"/>
    <property type="molecule type" value="Genomic_DNA"/>
</dbReference>
<evidence type="ECO:0000256" key="1">
    <source>
        <dbReference type="ARBA" id="ARBA00004141"/>
    </source>
</evidence>
<feature type="transmembrane region" description="Helical" evidence="5">
    <location>
        <begin position="82"/>
        <end position="108"/>
    </location>
</feature>
<keyword evidence="2 5" id="KW-0812">Transmembrane</keyword>
<dbReference type="Pfam" id="PF04893">
    <property type="entry name" value="Yip1"/>
    <property type="match status" value="1"/>
</dbReference>
<dbReference type="GO" id="GO:0016020">
    <property type="term" value="C:membrane"/>
    <property type="evidence" value="ECO:0007669"/>
    <property type="project" value="UniProtKB-SubCell"/>
</dbReference>
<protein>
    <recommendedName>
        <fullName evidence="6">Yip1 domain-containing protein</fullName>
    </recommendedName>
</protein>